<name>A0ABR8X155_9MICO</name>
<sequence length="873" mass="94595">MLKSSPEHVDAETTEVPRRRSVGRTIGITVYSIVAGIVVLALIATGFVVYTIQRSFPQLDGQVAVAGLGEEVTVQRDVLGVPTITATTADDLFFAQGYVHAQDRFWEMDFRRHVTSGRLSELFGESQLPTDRFLRTLGWRAIAEQEVEALDETTRSYYDAYADGVNAYLADHQGADTSFEYAVLGLQNDAYEIEPWTPADSVAWLKAMAWDLRSNLEEETERAVMAPGSSQEQMQELYPAYPFDRNPVIVPSISSVPAVGTLADIVPDAEAKTATASIEWSEVDGVIEAVSTLVGGVGEGIGSNSWVVSGDLTESGKPLLANDPHLGASLPSVWHQVGLRCKVVSEDCAYNVAGFGFSGVPGVIIGHNGRIAWGFTNLTTDVTDLYLEKVEGDSYWRDGALVPLDVRTETLEVAGGDDVELEIRSTVHGPIISGLTDAYTSVADDPYTGTGGTVAPPSGAPEGEYAVSLQWTALTPSTTPSAIFALNRARDFNEFRSAAALFAVPAQNLVYADIDGNIGYQTPGSLPIRGAGDGSMPQPGWDSAYDWQGFIPFEELPVSFNPDEGYIVTANNAVVGDEYPHFLTRDWDYGWRAARIVDLLQRASANGPLTAEDMREIQADNGFFLGMRLSGAYSELQTGEEGTDAALDLLRTWDAQNDASSAAAAYANVLWSELARNLFVEGRENPVPLSDQARLFLVVDGLLREPASEWWTNEALGVSSQQEMLKRSAVDAYERIVELQGENPSKWNWGSLHALPLRSDTFGSSGIAPIEWLFNRGPFPVGGGSSVVNATGWVMDDEGFATVTVPSMRMIIDLADFDDSSWNQLTGTSGHAFHPNYIDQTAAWQEARLTPWAFSRDAIAKATTNTLTLTPAG</sequence>
<dbReference type="PANTHER" id="PTHR34218">
    <property type="entry name" value="PEPTIDASE S45 PENICILLIN AMIDASE"/>
    <property type="match status" value="1"/>
</dbReference>
<protein>
    <submittedName>
        <fullName evidence="5">Penicillin acylase family protein</fullName>
    </submittedName>
</protein>
<organism evidence="5 6">
    <name type="scientific">Microbacterium gallinarum</name>
    <dbReference type="NCBI Taxonomy" id="2762209"/>
    <lineage>
        <taxon>Bacteria</taxon>
        <taxon>Bacillati</taxon>
        <taxon>Actinomycetota</taxon>
        <taxon>Actinomycetes</taxon>
        <taxon>Micrococcales</taxon>
        <taxon>Microbacteriaceae</taxon>
        <taxon>Microbacterium</taxon>
    </lineage>
</organism>
<dbReference type="InterPro" id="IPR043146">
    <property type="entry name" value="Penicillin_amidase_N_B-knob"/>
</dbReference>
<dbReference type="RefSeq" id="WP_191765041.1">
    <property type="nucleotide sequence ID" value="NZ_JACSPM010000001.1"/>
</dbReference>
<dbReference type="InterPro" id="IPR002692">
    <property type="entry name" value="S45"/>
</dbReference>
<dbReference type="InterPro" id="IPR023343">
    <property type="entry name" value="Penicillin_amidase_dom1"/>
</dbReference>
<evidence type="ECO:0000256" key="1">
    <source>
        <dbReference type="ARBA" id="ARBA00006586"/>
    </source>
</evidence>
<reference evidence="5 6" key="1">
    <citation type="submission" date="2020-08" db="EMBL/GenBank/DDBJ databases">
        <title>A Genomic Blueprint of the Chicken Gut Microbiome.</title>
        <authorList>
            <person name="Gilroy R."/>
            <person name="Ravi A."/>
            <person name="Getino M."/>
            <person name="Pursley I."/>
            <person name="Horton D.L."/>
            <person name="Alikhan N.-F."/>
            <person name="Baker D."/>
            <person name="Gharbi K."/>
            <person name="Hall N."/>
            <person name="Watson M."/>
            <person name="Adriaenssens E.M."/>
            <person name="Foster-Nyarko E."/>
            <person name="Jarju S."/>
            <person name="Secka A."/>
            <person name="Antonio M."/>
            <person name="Oren A."/>
            <person name="Chaudhuri R."/>
            <person name="La Ragione R.M."/>
            <person name="Hildebrand F."/>
            <person name="Pallen M.J."/>
        </authorList>
    </citation>
    <scope>NUCLEOTIDE SEQUENCE [LARGE SCALE GENOMIC DNA]</scope>
    <source>
        <strain evidence="5 6">Sa1CUA4</strain>
    </source>
</reference>
<proteinExistence type="inferred from homology"/>
<dbReference type="Gene3D" id="1.10.439.10">
    <property type="entry name" value="Penicillin Amidohydrolase, domain 1"/>
    <property type="match status" value="1"/>
</dbReference>
<dbReference type="Gene3D" id="2.30.120.10">
    <property type="match status" value="1"/>
</dbReference>
<keyword evidence="4" id="KW-1133">Transmembrane helix</keyword>
<dbReference type="InterPro" id="IPR014395">
    <property type="entry name" value="Pen/GL7ACA/AHL_acylase"/>
</dbReference>
<gene>
    <name evidence="5" type="ORF">H9622_05670</name>
</gene>
<keyword evidence="6" id="KW-1185">Reference proteome</keyword>
<feature type="transmembrane region" description="Helical" evidence="4">
    <location>
        <begin position="28"/>
        <end position="50"/>
    </location>
</feature>
<evidence type="ECO:0000256" key="3">
    <source>
        <dbReference type="ARBA" id="ARBA00023145"/>
    </source>
</evidence>
<dbReference type="CDD" id="cd03747">
    <property type="entry name" value="Ntn_PGA_like"/>
    <property type="match status" value="1"/>
</dbReference>
<dbReference type="InterPro" id="IPR043147">
    <property type="entry name" value="Penicillin_amidase_A-knob"/>
</dbReference>
<dbReference type="InterPro" id="IPR029055">
    <property type="entry name" value="Ntn_hydrolases_N"/>
</dbReference>
<evidence type="ECO:0000256" key="2">
    <source>
        <dbReference type="ARBA" id="ARBA00022801"/>
    </source>
</evidence>
<accession>A0ABR8X155</accession>
<dbReference type="Proteomes" id="UP000602532">
    <property type="component" value="Unassembled WGS sequence"/>
</dbReference>
<comment type="similarity">
    <text evidence="1">Belongs to the peptidase S45 family.</text>
</comment>
<comment type="caution">
    <text evidence="5">The sequence shown here is derived from an EMBL/GenBank/DDBJ whole genome shotgun (WGS) entry which is preliminary data.</text>
</comment>
<dbReference type="SUPFAM" id="SSF56235">
    <property type="entry name" value="N-terminal nucleophile aminohydrolases (Ntn hydrolases)"/>
    <property type="match status" value="1"/>
</dbReference>
<dbReference type="PIRSF" id="PIRSF001227">
    <property type="entry name" value="Pen_acylase"/>
    <property type="match status" value="1"/>
</dbReference>
<evidence type="ECO:0000313" key="5">
    <source>
        <dbReference type="EMBL" id="MBD8023080.1"/>
    </source>
</evidence>
<dbReference type="EMBL" id="JACSPM010000001">
    <property type="protein sequence ID" value="MBD8023080.1"/>
    <property type="molecule type" value="Genomic_DNA"/>
</dbReference>
<evidence type="ECO:0000313" key="6">
    <source>
        <dbReference type="Proteomes" id="UP000602532"/>
    </source>
</evidence>
<keyword evidence="2" id="KW-0378">Hydrolase</keyword>
<dbReference type="Gene3D" id="1.10.1400.10">
    <property type="match status" value="1"/>
</dbReference>
<evidence type="ECO:0000256" key="4">
    <source>
        <dbReference type="SAM" id="Phobius"/>
    </source>
</evidence>
<dbReference type="Gene3D" id="3.60.20.10">
    <property type="entry name" value="Glutamine Phosphoribosylpyrophosphate, subunit 1, domain 1"/>
    <property type="match status" value="1"/>
</dbReference>
<keyword evidence="3" id="KW-0865">Zymogen</keyword>
<dbReference type="PANTHER" id="PTHR34218:SF4">
    <property type="entry name" value="ACYL-HOMOSERINE LACTONE ACYLASE QUIP"/>
    <property type="match status" value="1"/>
</dbReference>
<dbReference type="Pfam" id="PF01804">
    <property type="entry name" value="Penicil_amidase"/>
    <property type="match status" value="1"/>
</dbReference>
<keyword evidence="4" id="KW-0472">Membrane</keyword>
<keyword evidence="4" id="KW-0812">Transmembrane</keyword>